<keyword evidence="15" id="KW-1185">Reference proteome</keyword>
<dbReference type="PANTHER" id="PTHR10457">
    <property type="entry name" value="MEVALONATE KINASE/GALACTOKINASE"/>
    <property type="match status" value="1"/>
</dbReference>
<evidence type="ECO:0000256" key="8">
    <source>
        <dbReference type="ARBA" id="ARBA00022840"/>
    </source>
</evidence>
<dbReference type="Gene3D" id="3.30.230.10">
    <property type="match status" value="1"/>
</dbReference>
<dbReference type="GO" id="GO:0004335">
    <property type="term" value="F:galactokinase activity"/>
    <property type="evidence" value="ECO:0007669"/>
    <property type="project" value="UniProtKB-EC"/>
</dbReference>
<comment type="catalytic activity">
    <reaction evidence="10">
        <text>alpha-D-galactose + ATP = alpha-D-galactose 1-phosphate + ADP + H(+)</text>
        <dbReference type="Rhea" id="RHEA:13553"/>
        <dbReference type="ChEBI" id="CHEBI:15378"/>
        <dbReference type="ChEBI" id="CHEBI:28061"/>
        <dbReference type="ChEBI" id="CHEBI:30616"/>
        <dbReference type="ChEBI" id="CHEBI:58336"/>
        <dbReference type="ChEBI" id="CHEBI:456216"/>
        <dbReference type="EC" id="2.7.1.6"/>
    </reaction>
    <physiologicalReaction direction="left-to-right" evidence="10">
        <dbReference type="Rhea" id="RHEA:13554"/>
    </physiologicalReaction>
</comment>
<evidence type="ECO:0000313" key="15">
    <source>
        <dbReference type="Proteomes" id="UP000308199"/>
    </source>
</evidence>
<dbReference type="Gene3D" id="3.30.70.3170">
    <property type="match status" value="1"/>
</dbReference>
<dbReference type="InterPro" id="IPR014721">
    <property type="entry name" value="Ribsml_uS5_D2-typ_fold_subgr"/>
</dbReference>
<dbReference type="PROSITE" id="PS00627">
    <property type="entry name" value="GHMP_KINASES_ATP"/>
    <property type="match status" value="1"/>
</dbReference>
<dbReference type="Pfam" id="PF08544">
    <property type="entry name" value="GHMP_kinases_C"/>
    <property type="match status" value="1"/>
</dbReference>
<dbReference type="NCBIfam" id="TIGR00131">
    <property type="entry name" value="gal_kin"/>
    <property type="match status" value="1"/>
</dbReference>
<dbReference type="Gene3D" id="1.20.1440.340">
    <property type="match status" value="1"/>
</dbReference>
<evidence type="ECO:0000313" key="14">
    <source>
        <dbReference type="EMBL" id="THH04866.1"/>
    </source>
</evidence>
<dbReference type="PANTHER" id="PTHR10457:SF7">
    <property type="entry name" value="GALACTOKINASE-RELATED"/>
    <property type="match status" value="1"/>
</dbReference>
<dbReference type="Pfam" id="PF00288">
    <property type="entry name" value="GHMP_kinases_N"/>
    <property type="match status" value="1"/>
</dbReference>
<dbReference type="OrthoDB" id="187738at2759"/>
<dbReference type="InterPro" id="IPR036554">
    <property type="entry name" value="GHMP_kinase_C_sf"/>
</dbReference>
<dbReference type="PIRSF" id="PIRSF000530">
    <property type="entry name" value="Galactokinase"/>
    <property type="match status" value="1"/>
</dbReference>
<evidence type="ECO:0000256" key="3">
    <source>
        <dbReference type="ARBA" id="ARBA00012315"/>
    </source>
</evidence>
<dbReference type="GO" id="GO:0005524">
    <property type="term" value="F:ATP binding"/>
    <property type="evidence" value="ECO:0007669"/>
    <property type="project" value="UniProtKB-KW"/>
</dbReference>
<feature type="domain" description="Galactokinase N-terminal" evidence="13">
    <location>
        <begin position="35"/>
        <end position="84"/>
    </location>
</feature>
<keyword evidence="8" id="KW-0067">ATP-binding</keyword>
<dbReference type="Proteomes" id="UP000308199">
    <property type="component" value="Unassembled WGS sequence"/>
</dbReference>
<dbReference type="GO" id="GO:0006012">
    <property type="term" value="P:galactose metabolic process"/>
    <property type="evidence" value="ECO:0007669"/>
    <property type="project" value="UniProtKB-UniPathway"/>
</dbReference>
<feature type="domain" description="GHMP kinase C-terminal" evidence="12">
    <location>
        <begin position="425"/>
        <end position="494"/>
    </location>
</feature>
<dbReference type="Pfam" id="PF10509">
    <property type="entry name" value="GalKase_gal_bdg"/>
    <property type="match status" value="1"/>
</dbReference>
<accession>A0A4S4L0Q2</accession>
<feature type="domain" description="GHMP kinase N-terminal" evidence="11">
    <location>
        <begin position="141"/>
        <end position="223"/>
    </location>
</feature>
<evidence type="ECO:0000256" key="9">
    <source>
        <dbReference type="ARBA" id="ARBA00029590"/>
    </source>
</evidence>
<dbReference type="AlphaFoldDB" id="A0A4S4L0Q2"/>
<proteinExistence type="inferred from homology"/>
<gene>
    <name evidence="14" type="ORF">EW145_g5207</name>
</gene>
<dbReference type="InterPro" id="IPR006206">
    <property type="entry name" value="Mevalonate/galactokinase"/>
</dbReference>
<keyword evidence="7" id="KW-0418">Kinase</keyword>
<reference evidence="14 15" key="1">
    <citation type="submission" date="2019-02" db="EMBL/GenBank/DDBJ databases">
        <title>Genome sequencing of the rare red list fungi Phellinidium pouzarii.</title>
        <authorList>
            <person name="Buettner E."/>
            <person name="Kellner H."/>
        </authorList>
    </citation>
    <scope>NUCLEOTIDE SEQUENCE [LARGE SCALE GENOMIC DNA]</scope>
    <source>
        <strain evidence="14 15">DSM 108285</strain>
    </source>
</reference>
<comment type="caution">
    <text evidence="14">The sequence shown here is derived from an EMBL/GenBank/DDBJ whole genome shotgun (WGS) entry which is preliminary data.</text>
</comment>
<sequence length="524" mass="57179">MAAAVPVPVFTTIEQVFPDAAVLLKQGARYNLLAEQFEERFGKKPMYIVRAPGRVNLMGDHIDYQLFGVLPAAVERDVLMAVGPRDEGDPGRVTVQNLDSKYTRQTFAPVKGSVGGQDWSLSIDKTQLRWESYVKAGYYGVLEKFFTDNDELPRGLDLLVTGTVPAGSGLSSSAAMVVASTLSFLVINEKLEGMSKGDLVKIAVENEQRVGVNSGGMDQSSSVISNADSALYITFFPHLSAEPIPLPITSPRSVFVCANSLVVSDKVVHSRTRYNLRVVESLACARVLAHRLGVPIGETEKLTLREFLDRWLGVKKGEEIDADALKKGLEYIGKELDVLKLAESDGSNGTEIGVTLEEMIEMSGLSAEVFKKVYLSWVDIDATRFQLYKRGKHVFAEALRVLEFREVCLRAATDAPDDAGSALCELGRLMNESQKSLAELCESSCPEADLLTRLANEAGAYGSRITGAGWGGCMVSLVEEERVPEFIENIKALYPPYHGLKGDELSEAIFPTKPSNGASVFKFT</sequence>
<evidence type="ECO:0000256" key="1">
    <source>
        <dbReference type="ARBA" id="ARBA00004947"/>
    </source>
</evidence>
<dbReference type="InterPro" id="IPR013750">
    <property type="entry name" value="GHMP_kinase_C_dom"/>
</dbReference>
<dbReference type="InterPro" id="IPR019539">
    <property type="entry name" value="GalKase_N"/>
</dbReference>
<dbReference type="GO" id="GO:0005829">
    <property type="term" value="C:cytosol"/>
    <property type="evidence" value="ECO:0007669"/>
    <property type="project" value="TreeGrafter"/>
</dbReference>
<evidence type="ECO:0000256" key="7">
    <source>
        <dbReference type="ARBA" id="ARBA00022777"/>
    </source>
</evidence>
<evidence type="ECO:0000256" key="5">
    <source>
        <dbReference type="ARBA" id="ARBA00022679"/>
    </source>
</evidence>
<evidence type="ECO:0000256" key="10">
    <source>
        <dbReference type="ARBA" id="ARBA00049538"/>
    </source>
</evidence>
<comment type="pathway">
    <text evidence="1">Carbohydrate metabolism; galactose metabolism.</text>
</comment>
<dbReference type="PRINTS" id="PR00473">
    <property type="entry name" value="GALCTOKINASE"/>
</dbReference>
<organism evidence="14 15">
    <name type="scientific">Phellinidium pouzarii</name>
    <dbReference type="NCBI Taxonomy" id="167371"/>
    <lineage>
        <taxon>Eukaryota</taxon>
        <taxon>Fungi</taxon>
        <taxon>Dikarya</taxon>
        <taxon>Basidiomycota</taxon>
        <taxon>Agaricomycotina</taxon>
        <taxon>Agaricomycetes</taxon>
        <taxon>Hymenochaetales</taxon>
        <taxon>Hymenochaetaceae</taxon>
        <taxon>Phellinidium</taxon>
    </lineage>
</organism>
<dbReference type="InterPro" id="IPR006203">
    <property type="entry name" value="GHMP_knse_ATP-bd_CS"/>
</dbReference>
<evidence type="ECO:0000259" key="13">
    <source>
        <dbReference type="Pfam" id="PF10509"/>
    </source>
</evidence>
<evidence type="ECO:0000259" key="12">
    <source>
        <dbReference type="Pfam" id="PF08544"/>
    </source>
</evidence>
<dbReference type="PRINTS" id="PR00959">
    <property type="entry name" value="MEVGALKINASE"/>
</dbReference>
<comment type="similarity">
    <text evidence="2">Belongs to the GHMP kinase family. GalK subfamily.</text>
</comment>
<protein>
    <recommendedName>
        <fullName evidence="4">Galactokinase</fullName>
        <ecNumber evidence="3">2.7.1.6</ecNumber>
    </recommendedName>
    <alternativeName>
        <fullName evidence="9">Galactose kinase</fullName>
    </alternativeName>
</protein>
<keyword evidence="5" id="KW-0808">Transferase</keyword>
<evidence type="ECO:0000259" key="11">
    <source>
        <dbReference type="Pfam" id="PF00288"/>
    </source>
</evidence>
<evidence type="ECO:0000256" key="4">
    <source>
        <dbReference type="ARBA" id="ARBA00019487"/>
    </source>
</evidence>
<dbReference type="InterPro" id="IPR006204">
    <property type="entry name" value="GHMP_kinase_N_dom"/>
</dbReference>
<dbReference type="InterPro" id="IPR000705">
    <property type="entry name" value="Galactokinase"/>
</dbReference>
<dbReference type="InterPro" id="IPR020568">
    <property type="entry name" value="Ribosomal_Su5_D2-typ_SF"/>
</dbReference>
<name>A0A4S4L0Q2_9AGAM</name>
<evidence type="ECO:0000256" key="2">
    <source>
        <dbReference type="ARBA" id="ARBA00006566"/>
    </source>
</evidence>
<dbReference type="EC" id="2.7.1.6" evidence="3"/>
<dbReference type="UniPathway" id="UPA00214"/>
<keyword evidence="6" id="KW-0547">Nucleotide-binding</keyword>
<evidence type="ECO:0000256" key="6">
    <source>
        <dbReference type="ARBA" id="ARBA00022741"/>
    </source>
</evidence>
<dbReference type="SUPFAM" id="SSF55060">
    <property type="entry name" value="GHMP Kinase, C-terminal domain"/>
    <property type="match status" value="1"/>
</dbReference>
<dbReference type="EMBL" id="SGPK01000305">
    <property type="protein sequence ID" value="THH04866.1"/>
    <property type="molecule type" value="Genomic_DNA"/>
</dbReference>
<dbReference type="SUPFAM" id="SSF54211">
    <property type="entry name" value="Ribosomal protein S5 domain 2-like"/>
    <property type="match status" value="1"/>
</dbReference>